<dbReference type="Pfam" id="PF00017">
    <property type="entry name" value="SH2"/>
    <property type="match status" value="1"/>
</dbReference>
<dbReference type="EMBL" id="GL832975">
    <property type="protein sequence ID" value="EGD76708.1"/>
    <property type="molecule type" value="Genomic_DNA"/>
</dbReference>
<dbReference type="Pfam" id="PF00102">
    <property type="entry name" value="Y_phosphatase"/>
    <property type="match status" value="1"/>
</dbReference>
<keyword evidence="1" id="KW-0727">SH2 domain</keyword>
<gene>
    <name evidence="6" type="ORF">PTSG_08059</name>
</gene>
<evidence type="ECO:0000313" key="6">
    <source>
        <dbReference type="EMBL" id="EGD76708.1"/>
    </source>
</evidence>
<dbReference type="PANTHER" id="PTHR19134">
    <property type="entry name" value="RECEPTOR-TYPE TYROSINE-PROTEIN PHOSPHATASE"/>
    <property type="match status" value="1"/>
</dbReference>
<dbReference type="CDD" id="cd00173">
    <property type="entry name" value="SH2"/>
    <property type="match status" value="2"/>
</dbReference>
<evidence type="ECO:0000256" key="1">
    <source>
        <dbReference type="PROSITE-ProRule" id="PRU00191"/>
    </source>
</evidence>
<organism evidence="7">
    <name type="scientific">Salpingoeca rosetta (strain ATCC 50818 / BSB-021)</name>
    <dbReference type="NCBI Taxonomy" id="946362"/>
    <lineage>
        <taxon>Eukaryota</taxon>
        <taxon>Choanoflagellata</taxon>
        <taxon>Craspedida</taxon>
        <taxon>Salpingoecidae</taxon>
        <taxon>Salpingoeca</taxon>
    </lineage>
</organism>
<feature type="compositionally biased region" description="Basic residues" evidence="2">
    <location>
        <begin position="484"/>
        <end position="505"/>
    </location>
</feature>
<feature type="region of interest" description="Disordered" evidence="2">
    <location>
        <begin position="871"/>
        <end position="924"/>
    </location>
</feature>
<keyword evidence="7" id="KW-1185">Reference proteome</keyword>
<dbReference type="eggNOG" id="KOG0789">
    <property type="taxonomic scope" value="Eukaryota"/>
</dbReference>
<feature type="region of interest" description="Disordered" evidence="2">
    <location>
        <begin position="127"/>
        <end position="510"/>
    </location>
</feature>
<dbReference type="OrthoDB" id="6144703at2759"/>
<dbReference type="GO" id="GO:0004725">
    <property type="term" value="F:protein tyrosine phosphatase activity"/>
    <property type="evidence" value="ECO:0007669"/>
    <property type="project" value="InterPro"/>
</dbReference>
<dbReference type="SUPFAM" id="SSF52799">
    <property type="entry name" value="(Phosphotyrosine protein) phosphatases II"/>
    <property type="match status" value="1"/>
</dbReference>
<dbReference type="KEGG" id="sre:PTSG_08059"/>
<dbReference type="InterPro" id="IPR000242">
    <property type="entry name" value="PTP_cat"/>
</dbReference>
<evidence type="ECO:0000256" key="2">
    <source>
        <dbReference type="SAM" id="MobiDB-lite"/>
    </source>
</evidence>
<dbReference type="InterPro" id="IPR050348">
    <property type="entry name" value="Protein-Tyr_Phosphatase"/>
</dbReference>
<dbReference type="InterPro" id="IPR000980">
    <property type="entry name" value="SH2"/>
</dbReference>
<dbReference type="CDD" id="cd00047">
    <property type="entry name" value="PTPc"/>
    <property type="match status" value="1"/>
</dbReference>
<dbReference type="InterPro" id="IPR016130">
    <property type="entry name" value="Tyr_Pase_AS"/>
</dbReference>
<feature type="compositionally biased region" description="Gly residues" evidence="2">
    <location>
        <begin position="884"/>
        <end position="893"/>
    </location>
</feature>
<dbReference type="SMART" id="SM00194">
    <property type="entry name" value="PTPc"/>
    <property type="match status" value="1"/>
</dbReference>
<dbReference type="PROSITE" id="PS00383">
    <property type="entry name" value="TYR_PHOSPHATASE_1"/>
    <property type="match status" value="1"/>
</dbReference>
<feature type="compositionally biased region" description="Acidic residues" evidence="2">
    <location>
        <begin position="369"/>
        <end position="378"/>
    </location>
</feature>
<evidence type="ECO:0000259" key="4">
    <source>
        <dbReference type="PROSITE" id="PS50055"/>
    </source>
</evidence>
<dbReference type="SMART" id="SM00404">
    <property type="entry name" value="PTPc_motif"/>
    <property type="match status" value="1"/>
</dbReference>
<evidence type="ECO:0000313" key="7">
    <source>
        <dbReference type="Proteomes" id="UP000007799"/>
    </source>
</evidence>
<feature type="compositionally biased region" description="Low complexity" evidence="2">
    <location>
        <begin position="312"/>
        <end position="321"/>
    </location>
</feature>
<feature type="compositionally biased region" description="Polar residues" evidence="2">
    <location>
        <begin position="225"/>
        <end position="243"/>
    </location>
</feature>
<dbReference type="AlphaFoldDB" id="F2UHV9"/>
<protein>
    <submittedName>
        <fullName evidence="6">Tyrosine phosphatase</fullName>
    </submittedName>
</protein>
<dbReference type="PROSITE" id="PS50055">
    <property type="entry name" value="TYR_PHOSPHATASE_PTP"/>
    <property type="match status" value="1"/>
</dbReference>
<dbReference type="PRINTS" id="PR00700">
    <property type="entry name" value="PRTYPHPHTASE"/>
</dbReference>
<name>F2UHV9_SALR5</name>
<accession>F2UHV9</accession>
<dbReference type="Gene3D" id="3.30.505.10">
    <property type="entry name" value="SH2 domain"/>
    <property type="match status" value="2"/>
</dbReference>
<feature type="domain" description="SH2" evidence="3">
    <location>
        <begin position="929"/>
        <end position="1006"/>
    </location>
</feature>
<feature type="compositionally biased region" description="Low complexity" evidence="2">
    <location>
        <begin position="448"/>
        <end position="467"/>
    </location>
</feature>
<feature type="domain" description="Tyrosine-protein phosphatase" evidence="4">
    <location>
        <begin position="551"/>
        <end position="797"/>
    </location>
</feature>
<dbReference type="InParanoid" id="F2UHV9"/>
<feature type="compositionally biased region" description="Basic residues" evidence="2">
    <location>
        <begin position="132"/>
        <end position="142"/>
    </location>
</feature>
<dbReference type="Proteomes" id="UP000007799">
    <property type="component" value="Unassembled WGS sequence"/>
</dbReference>
<proteinExistence type="predicted"/>
<evidence type="ECO:0000259" key="3">
    <source>
        <dbReference type="PROSITE" id="PS50001"/>
    </source>
</evidence>
<dbReference type="PROSITE" id="PS50056">
    <property type="entry name" value="TYR_PHOSPHATASE_2"/>
    <property type="match status" value="1"/>
</dbReference>
<dbReference type="PROSITE" id="PS50001">
    <property type="entry name" value="SH2"/>
    <property type="match status" value="1"/>
</dbReference>
<dbReference type="InterPro" id="IPR036860">
    <property type="entry name" value="SH2_dom_sf"/>
</dbReference>
<feature type="compositionally biased region" description="Polar residues" evidence="2">
    <location>
        <begin position="165"/>
        <end position="180"/>
    </location>
</feature>
<evidence type="ECO:0000259" key="5">
    <source>
        <dbReference type="PROSITE" id="PS50056"/>
    </source>
</evidence>
<dbReference type="Gene3D" id="3.90.190.10">
    <property type="entry name" value="Protein tyrosine phosphatase superfamily"/>
    <property type="match status" value="1"/>
</dbReference>
<dbReference type="InterPro" id="IPR003595">
    <property type="entry name" value="Tyr_Pase_cat"/>
</dbReference>
<reference evidence="6" key="1">
    <citation type="submission" date="2009-08" db="EMBL/GenBank/DDBJ databases">
        <title>Annotation of Salpingoeca rosetta.</title>
        <authorList>
            <consortium name="The Broad Institute Genome Sequencing Platform"/>
            <person name="Russ C."/>
            <person name="Cuomo C."/>
            <person name="Burger G."/>
            <person name="Gray M.W."/>
            <person name="Holland P.W.H."/>
            <person name="King N."/>
            <person name="Lang F.B.F."/>
            <person name="Roger A.J."/>
            <person name="Ruiz-Trillo I."/>
            <person name="Young S.K."/>
            <person name="Zeng Q."/>
            <person name="Gargeya S."/>
            <person name="Alvarado L."/>
            <person name="Berlin A."/>
            <person name="Chapman S.B."/>
            <person name="Chen Z."/>
            <person name="Freedman E."/>
            <person name="Gellesch M."/>
            <person name="Goldberg J."/>
            <person name="Griggs A."/>
            <person name="Gujja S."/>
            <person name="Heilman E."/>
            <person name="Heiman D."/>
            <person name="Howarth C."/>
            <person name="Mehta T."/>
            <person name="Neiman D."/>
            <person name="Pearson M."/>
            <person name="Roberts A."/>
            <person name="Saif S."/>
            <person name="Shea T."/>
            <person name="Shenoy N."/>
            <person name="Sisk P."/>
            <person name="Stolte C."/>
            <person name="Sykes S."/>
            <person name="White J."/>
            <person name="Yandava C."/>
            <person name="Haas B."/>
            <person name="Nusbaum C."/>
            <person name="Birren B."/>
        </authorList>
    </citation>
    <scope>NUCLEOTIDE SEQUENCE [LARGE SCALE GENOMIC DNA]</scope>
    <source>
        <strain evidence="6">ATCC 50818</strain>
    </source>
</reference>
<dbReference type="RefSeq" id="XP_004991080.1">
    <property type="nucleotide sequence ID" value="XM_004991023.1"/>
</dbReference>
<dbReference type="InterPro" id="IPR000387">
    <property type="entry name" value="Tyr_Pase_dom"/>
</dbReference>
<dbReference type="PANTHER" id="PTHR19134:SF553">
    <property type="entry name" value="TYROSINE-PROTEIN PHOSPHATASE 10D-RELATED"/>
    <property type="match status" value="1"/>
</dbReference>
<dbReference type="GeneID" id="16071642"/>
<dbReference type="STRING" id="946362.F2UHV9"/>
<feature type="compositionally biased region" description="Acidic residues" evidence="2">
    <location>
        <begin position="909"/>
        <end position="923"/>
    </location>
</feature>
<dbReference type="SUPFAM" id="SSF55550">
    <property type="entry name" value="SH2 domain"/>
    <property type="match status" value="2"/>
</dbReference>
<dbReference type="SMART" id="SM00252">
    <property type="entry name" value="SH2"/>
    <property type="match status" value="2"/>
</dbReference>
<feature type="domain" description="Tyrosine specific protein phosphatases" evidence="5">
    <location>
        <begin position="715"/>
        <end position="788"/>
    </location>
</feature>
<dbReference type="InterPro" id="IPR029021">
    <property type="entry name" value="Prot-tyrosine_phosphatase-like"/>
</dbReference>
<feature type="compositionally biased region" description="Low complexity" evidence="2">
    <location>
        <begin position="143"/>
        <end position="156"/>
    </location>
</feature>
<sequence>MCFAVRKTTTAITRPEIPPSNFFAGPAERAAVREFLMQPNMVPGSYIVHQSTHNRATFYVSVVTPASAVEHLPVPYRNSTFRLGNLTCRTVDELVRMLPTAPLVDARGASLSFVQAVAGTFNMTRAMARQQQRQHKKHHHHQPQQQPQQQQQQQQQHRGRVAERGSSQPGLVVQQSQPGSVGSGLGAPAGPATDSGDDEKTKKKKKKRGLFSRLLGGKGKAGSRGDSSTDTAPSPSAVPQLQTDAAGRRHSAPAHDLDASARRVRPRPSDLHLVGNAGVSGVHSRGAANGGGDRAPGDYDNMKDIVAGGAHDSSSSSSSSSDDNDDDGSNDAGGMAVPALPVRRATITSQSSVRVVPELPDLQERSDSSDDDDDDGGDDTGVNRRAGATGGGQRRNKNDSPAKPRVQPLVKAAPDVRSTPPLLPPPPDVIGGRSPHLNARGGPPTPPAITTTAPAPATGSVPAPATGRVSDTPPEPPKREKNRPSKLRLPGKKSGKQRRSNRHRRDPRDVVQELGLNMPVTPMDVEGFKQLPRHQIHASALPSHAAGPRLNRFRDILPNPATRVRLPPLQEDPTLEYINANYIRGHGGRSARAYVAAQAPMDTGLYNFWRLIWHANINTIVMATGFEEAGRRKCARYFPEEPSDQFRESFTFGPERLLIKVRTVAKHDLGFYTKRTIKFTFGQEERDVTHFWFTAWPDHDVPTNADGSLATGPTIDLLRDVRLHRQATNDAGPLMIHCSAGIGRTGTLLVIDYAMSALQNGEVIDINKIVAELREDRMALVQHVNQYKFCYQATIEFAKRLSRTPAPAHEQRTSVYKETEPIYAVATSPQEADRLSRSGNWKLHSQRGETAVYSLNSNTLPQEEDDSLAVFSPHAERSGRRGSTSGGGGGGRGRNSSSSSGGGRGGAIAEEDEDDDESDDEDDISTRWWFRSNFTRAQVDELLQDAPKGQFLVRNSSKPNHYALSLQTGTKIVNMLIAPQQQADGSIKYKLGKSQPTLFDTLDELVSECLRSGVITAESDGIVKLLPNNEEMEA</sequence>